<feature type="non-terminal residue" evidence="1">
    <location>
        <position position="1"/>
    </location>
</feature>
<dbReference type="Proteomes" id="UP001145114">
    <property type="component" value="Unassembled WGS sequence"/>
</dbReference>
<organism evidence="1 2">
    <name type="scientific">Spiromyces aspiralis</name>
    <dbReference type="NCBI Taxonomy" id="68401"/>
    <lineage>
        <taxon>Eukaryota</taxon>
        <taxon>Fungi</taxon>
        <taxon>Fungi incertae sedis</taxon>
        <taxon>Zoopagomycota</taxon>
        <taxon>Kickxellomycotina</taxon>
        <taxon>Kickxellomycetes</taxon>
        <taxon>Kickxellales</taxon>
        <taxon>Kickxellaceae</taxon>
        <taxon>Spiromyces</taxon>
    </lineage>
</organism>
<gene>
    <name evidence="1" type="ORF">EV182_003469</name>
</gene>
<sequence>ADGKADGKVGGYNESSRPRSKLHRRPIPIPIPIPIDPHLPTRTINVAPKKTIYVTKDIIVIEPEHRERHRNNYKAHRVHDPYKGYGADEGRNGNREFGKEEPNKAKGPVTAFAPGSNNVPLAPEANPVPQPNGVPSAPGAPAPQPSGASSAPGAPSPQPSGAPPAIENASSSGSYSGSGTPPAPSA</sequence>
<reference evidence="1" key="1">
    <citation type="submission" date="2022-06" db="EMBL/GenBank/DDBJ databases">
        <title>Phylogenomic reconstructions and comparative analyses of Kickxellomycotina fungi.</title>
        <authorList>
            <person name="Reynolds N.K."/>
            <person name="Stajich J.E."/>
            <person name="Barry K."/>
            <person name="Grigoriev I.V."/>
            <person name="Crous P."/>
            <person name="Smith M.E."/>
        </authorList>
    </citation>
    <scope>NUCLEOTIDE SEQUENCE</scope>
    <source>
        <strain evidence="1">RSA 2271</strain>
    </source>
</reference>
<evidence type="ECO:0000313" key="1">
    <source>
        <dbReference type="EMBL" id="KAJ1674345.1"/>
    </source>
</evidence>
<protein>
    <submittedName>
        <fullName evidence="1">Uncharacterized protein</fullName>
    </submittedName>
</protein>
<proteinExistence type="predicted"/>
<accession>A0ACC1HCN2</accession>
<name>A0ACC1HCN2_9FUNG</name>
<comment type="caution">
    <text evidence="1">The sequence shown here is derived from an EMBL/GenBank/DDBJ whole genome shotgun (WGS) entry which is preliminary data.</text>
</comment>
<keyword evidence="2" id="KW-1185">Reference proteome</keyword>
<dbReference type="EMBL" id="JAMZIH010006047">
    <property type="protein sequence ID" value="KAJ1674345.1"/>
    <property type="molecule type" value="Genomic_DNA"/>
</dbReference>
<evidence type="ECO:0000313" key="2">
    <source>
        <dbReference type="Proteomes" id="UP001145114"/>
    </source>
</evidence>